<dbReference type="AlphaFoldDB" id="A0A5C3NC12"/>
<evidence type="ECO:0000313" key="3">
    <source>
        <dbReference type="EMBL" id="TFK54840.1"/>
    </source>
</evidence>
<dbReference type="InterPro" id="IPR013144">
    <property type="entry name" value="CRA_dom"/>
</dbReference>
<evidence type="ECO:0000313" key="4">
    <source>
        <dbReference type="Proteomes" id="UP000305948"/>
    </source>
</evidence>
<dbReference type="InterPro" id="IPR006595">
    <property type="entry name" value="CTLH_C"/>
</dbReference>
<evidence type="ECO:0000256" key="1">
    <source>
        <dbReference type="SAM" id="MobiDB-lite"/>
    </source>
</evidence>
<feature type="domain" description="CTLH" evidence="2">
    <location>
        <begin position="81"/>
        <end position="161"/>
    </location>
</feature>
<feature type="region of interest" description="Disordered" evidence="1">
    <location>
        <begin position="282"/>
        <end position="309"/>
    </location>
</feature>
<proteinExistence type="predicted"/>
<dbReference type="InterPro" id="IPR024964">
    <property type="entry name" value="CTLH/CRA"/>
</dbReference>
<dbReference type="Proteomes" id="UP000305948">
    <property type="component" value="Unassembled WGS sequence"/>
</dbReference>
<organism evidence="3 4">
    <name type="scientific">Heliocybe sulcata</name>
    <dbReference type="NCBI Taxonomy" id="5364"/>
    <lineage>
        <taxon>Eukaryota</taxon>
        <taxon>Fungi</taxon>
        <taxon>Dikarya</taxon>
        <taxon>Basidiomycota</taxon>
        <taxon>Agaricomycotina</taxon>
        <taxon>Agaricomycetes</taxon>
        <taxon>Gloeophyllales</taxon>
        <taxon>Gloeophyllaceae</taxon>
        <taxon>Heliocybe</taxon>
    </lineage>
</organism>
<evidence type="ECO:0000259" key="2">
    <source>
        <dbReference type="PROSITE" id="PS50897"/>
    </source>
</evidence>
<dbReference type="SMART" id="SM00668">
    <property type="entry name" value="CTLH"/>
    <property type="match status" value="1"/>
</dbReference>
<sequence length="328" mass="36149">MSSDLWSAKQSPPNAHFLNPIPQHLRALVLDYLFQNCHGETAKALLNDTGVRQLDADGDEIMSEPAAPSPDLSFPSEAIRSLELRREIRKSILSGRIEHAMDLINLHFPSVLNASPSPSPSPPPPDTSQFLYARSLEPQHISLNLRIQAFIESVRTSPLPNDAPPPTLSSLTDPDAAKVQLIQSARKLSVLQQALPDAEDKKRYSEELKHVVSLLAYNVPESSPAARYMSLERREAVADQVNSAILHRTGYQSTSSIELSARYTTVLWSFLHDMKVKPPAESSRHAGIRLPPTVDPAAPVIPSKATSDKDSEVVPQFNLEAFLNTRIP</sequence>
<dbReference type="PROSITE" id="PS50897">
    <property type="entry name" value="CTLH"/>
    <property type="match status" value="1"/>
</dbReference>
<accession>A0A5C3NC12</accession>
<dbReference type="InterPro" id="IPR006594">
    <property type="entry name" value="LisH"/>
</dbReference>
<gene>
    <name evidence="3" type="ORF">OE88DRAFT_1778374</name>
</gene>
<dbReference type="InterPro" id="IPR050618">
    <property type="entry name" value="Ubq-SigPath_Reg"/>
</dbReference>
<dbReference type="Pfam" id="PF10607">
    <property type="entry name" value="CTLH"/>
    <property type="match status" value="1"/>
</dbReference>
<dbReference type="EMBL" id="ML213505">
    <property type="protein sequence ID" value="TFK54840.1"/>
    <property type="molecule type" value="Genomic_DNA"/>
</dbReference>
<dbReference type="PROSITE" id="PS50896">
    <property type="entry name" value="LISH"/>
    <property type="match status" value="1"/>
</dbReference>
<protein>
    <recommendedName>
        <fullName evidence="2">CTLH domain-containing protein</fullName>
    </recommendedName>
</protein>
<keyword evidence="4" id="KW-1185">Reference proteome</keyword>
<dbReference type="OrthoDB" id="8048523at2759"/>
<dbReference type="SMART" id="SM00757">
    <property type="entry name" value="CRA"/>
    <property type="match status" value="1"/>
</dbReference>
<name>A0A5C3NC12_9AGAM</name>
<dbReference type="PANTHER" id="PTHR12864">
    <property type="entry name" value="RAN BINDING PROTEIN 9-RELATED"/>
    <property type="match status" value="1"/>
</dbReference>
<dbReference type="STRING" id="5364.A0A5C3NC12"/>
<reference evidence="3 4" key="1">
    <citation type="journal article" date="2019" name="Nat. Ecol. Evol.">
        <title>Megaphylogeny resolves global patterns of mushroom evolution.</title>
        <authorList>
            <person name="Varga T."/>
            <person name="Krizsan K."/>
            <person name="Foldi C."/>
            <person name="Dima B."/>
            <person name="Sanchez-Garcia M."/>
            <person name="Sanchez-Ramirez S."/>
            <person name="Szollosi G.J."/>
            <person name="Szarkandi J.G."/>
            <person name="Papp V."/>
            <person name="Albert L."/>
            <person name="Andreopoulos W."/>
            <person name="Angelini C."/>
            <person name="Antonin V."/>
            <person name="Barry K.W."/>
            <person name="Bougher N.L."/>
            <person name="Buchanan P."/>
            <person name="Buyck B."/>
            <person name="Bense V."/>
            <person name="Catcheside P."/>
            <person name="Chovatia M."/>
            <person name="Cooper J."/>
            <person name="Damon W."/>
            <person name="Desjardin D."/>
            <person name="Finy P."/>
            <person name="Geml J."/>
            <person name="Haridas S."/>
            <person name="Hughes K."/>
            <person name="Justo A."/>
            <person name="Karasinski D."/>
            <person name="Kautmanova I."/>
            <person name="Kiss B."/>
            <person name="Kocsube S."/>
            <person name="Kotiranta H."/>
            <person name="LaButti K.M."/>
            <person name="Lechner B.E."/>
            <person name="Liimatainen K."/>
            <person name="Lipzen A."/>
            <person name="Lukacs Z."/>
            <person name="Mihaltcheva S."/>
            <person name="Morgado L.N."/>
            <person name="Niskanen T."/>
            <person name="Noordeloos M.E."/>
            <person name="Ohm R.A."/>
            <person name="Ortiz-Santana B."/>
            <person name="Ovrebo C."/>
            <person name="Racz N."/>
            <person name="Riley R."/>
            <person name="Savchenko A."/>
            <person name="Shiryaev A."/>
            <person name="Soop K."/>
            <person name="Spirin V."/>
            <person name="Szebenyi C."/>
            <person name="Tomsovsky M."/>
            <person name="Tulloss R.E."/>
            <person name="Uehling J."/>
            <person name="Grigoriev I.V."/>
            <person name="Vagvolgyi C."/>
            <person name="Papp T."/>
            <person name="Martin F.M."/>
            <person name="Miettinen O."/>
            <person name="Hibbett D.S."/>
            <person name="Nagy L.G."/>
        </authorList>
    </citation>
    <scope>NUCLEOTIDE SEQUENCE [LARGE SCALE GENOMIC DNA]</scope>
    <source>
        <strain evidence="3 4">OMC1185</strain>
    </source>
</reference>